<dbReference type="InterPro" id="IPR008254">
    <property type="entry name" value="Flavodoxin/NO_synth"/>
</dbReference>
<dbReference type="InterPro" id="IPR036866">
    <property type="entry name" value="RibonucZ/Hydroxyglut_hydro"/>
</dbReference>
<dbReference type="SUPFAM" id="SSF56281">
    <property type="entry name" value="Metallo-hydrolase/oxidoreductase"/>
    <property type="match status" value="1"/>
</dbReference>
<dbReference type="Gene3D" id="3.40.50.360">
    <property type="match status" value="1"/>
</dbReference>
<dbReference type="InterPro" id="IPR029039">
    <property type="entry name" value="Flavoprotein-like_sf"/>
</dbReference>
<evidence type="ECO:0000259" key="2">
    <source>
        <dbReference type="PROSITE" id="PS50902"/>
    </source>
</evidence>
<dbReference type="CDD" id="cd07709">
    <property type="entry name" value="flavodiiron_proteins_MBL-fold"/>
    <property type="match status" value="1"/>
</dbReference>
<dbReference type="SUPFAM" id="SSF52218">
    <property type="entry name" value="Flavoproteins"/>
    <property type="match status" value="1"/>
</dbReference>
<dbReference type="Gene3D" id="3.60.15.10">
    <property type="entry name" value="Ribonuclease Z/Hydroxyacylglutathione hydrolase-like"/>
    <property type="match status" value="1"/>
</dbReference>
<dbReference type="Pfam" id="PF19583">
    <property type="entry name" value="ODP"/>
    <property type="match status" value="1"/>
</dbReference>
<dbReference type="PIRSF" id="PIRSF005243">
    <property type="entry name" value="ROO"/>
    <property type="match status" value="1"/>
</dbReference>
<dbReference type="SMART" id="SM00849">
    <property type="entry name" value="Lactamase_B"/>
    <property type="match status" value="1"/>
</dbReference>
<accession>A0ABN4BPL3</accession>
<dbReference type="Proteomes" id="UP000018934">
    <property type="component" value="Chromosome"/>
</dbReference>
<protein>
    <submittedName>
        <fullName evidence="3">Lactamase</fullName>
    </submittedName>
</protein>
<dbReference type="Pfam" id="PF00258">
    <property type="entry name" value="Flavodoxin_1"/>
    <property type="match status" value="1"/>
</dbReference>
<dbReference type="PANTHER" id="PTHR43717:SF1">
    <property type="entry name" value="ANAEROBIC NITRIC OXIDE REDUCTASE FLAVORUBREDOXIN"/>
    <property type="match status" value="1"/>
</dbReference>
<evidence type="ECO:0000313" key="4">
    <source>
        <dbReference type="Proteomes" id="UP000018934"/>
    </source>
</evidence>
<evidence type="ECO:0000256" key="1">
    <source>
        <dbReference type="ARBA" id="ARBA00007121"/>
    </source>
</evidence>
<sequence>MKAIQIKENVYWVGGIDWNIRNFHGYLTQRGSTYNAYLIIDEKITLIDTVKHYLFDEMLERISDVIDPADIDYVISNHVEQDHSGSLPEIMEIATKATLVTSPNGEKGLKAHFREDWNYRIVKSGDVLNIGKRNLTFVQTPMVHWPDNMVTYLEEDKILFSNDAFGQHIASTERFDDELPLGVILEEARKYYANIVLPYGGQVQKALGTLGGLDVEVIATSHGLIWRSNIPAILNEYQKWSTNATEKKVVIVYDTMWNATEIIAESISDAFEKKGYNVRFMDLKNNHISDIMTEVITAKYICVGSPTLNNNLMPSVASFLTYLKGLAPKDRIGLAFGSYGWSGQSIGQVEQYLKDCGFETLENIRIQYIPEEDQLEEMKEKLEGNIL</sequence>
<keyword evidence="4" id="KW-1185">Reference proteome</keyword>
<dbReference type="PROSITE" id="PS50902">
    <property type="entry name" value="FLAVODOXIN_LIKE"/>
    <property type="match status" value="1"/>
</dbReference>
<dbReference type="InterPro" id="IPR016440">
    <property type="entry name" value="Rubredoxin-O_OxRdtase"/>
</dbReference>
<dbReference type="EMBL" id="CP007033">
    <property type="protein sequence ID" value="AHF09428.1"/>
    <property type="molecule type" value="Genomic_DNA"/>
</dbReference>
<feature type="domain" description="Flavodoxin-like" evidence="2">
    <location>
        <begin position="249"/>
        <end position="387"/>
    </location>
</feature>
<reference evidence="3 4" key="1">
    <citation type="journal article" date="2013" name="Stand. Genomic Sci.">
        <title>Complete genome sequence of Dehalobacter restrictus PER-K23(T.).</title>
        <authorList>
            <person name="Kruse T."/>
            <person name="Maillard J."/>
            <person name="Goodwin L."/>
            <person name="Woyke T."/>
            <person name="Teshima H."/>
            <person name="Bruce D."/>
            <person name="Detter C."/>
            <person name="Tapia R."/>
            <person name="Han C."/>
            <person name="Huntemann M."/>
            <person name="Wei C.L."/>
            <person name="Han J."/>
            <person name="Chen A."/>
            <person name="Kyrpides N."/>
            <person name="Szeto E."/>
            <person name="Markowitz V."/>
            <person name="Ivanova N."/>
            <person name="Pagani I."/>
            <person name="Pati A."/>
            <person name="Pitluck S."/>
            <person name="Nolan M."/>
            <person name="Holliger C."/>
            <person name="Smidt H."/>
        </authorList>
    </citation>
    <scope>NUCLEOTIDE SEQUENCE [LARGE SCALE GENOMIC DNA]</scope>
    <source>
        <strain evidence="4">DSM 9455</strain>
    </source>
</reference>
<evidence type="ECO:0000313" key="3">
    <source>
        <dbReference type="EMBL" id="AHF09428.1"/>
    </source>
</evidence>
<organism evidence="3 4">
    <name type="scientific">Dehalobacter restrictus (strain DSM 9455 / PER-K23)</name>
    <dbReference type="NCBI Taxonomy" id="871738"/>
    <lineage>
        <taxon>Bacteria</taxon>
        <taxon>Bacillati</taxon>
        <taxon>Bacillota</taxon>
        <taxon>Clostridia</taxon>
        <taxon>Eubacteriales</taxon>
        <taxon>Desulfitobacteriaceae</taxon>
        <taxon>Dehalobacter</taxon>
    </lineage>
</organism>
<dbReference type="InterPro" id="IPR045761">
    <property type="entry name" value="ODP_dom"/>
</dbReference>
<name>A0ABN4BPL3_DEHRP</name>
<gene>
    <name evidence="3" type="ORF">DEHRE_04490</name>
</gene>
<comment type="similarity">
    <text evidence="1">In the N-terminal section; belongs to the zinc metallo-hydrolase group 3 family.</text>
</comment>
<dbReference type="PANTHER" id="PTHR43717">
    <property type="entry name" value="ANAEROBIC NITRIC OXIDE REDUCTASE FLAVORUBREDOXIN"/>
    <property type="match status" value="1"/>
</dbReference>
<dbReference type="InterPro" id="IPR001279">
    <property type="entry name" value="Metallo-B-lactamas"/>
</dbReference>
<proteinExistence type="inferred from homology"/>